<dbReference type="AlphaFoldDB" id="A0A2I0HWT6"/>
<dbReference type="Proteomes" id="UP000233551">
    <property type="component" value="Unassembled WGS sequence"/>
</dbReference>
<feature type="compositionally biased region" description="Polar residues" evidence="1">
    <location>
        <begin position="1"/>
        <end position="14"/>
    </location>
</feature>
<dbReference type="EMBL" id="PGOL01005224">
    <property type="protein sequence ID" value="PKI35726.1"/>
    <property type="molecule type" value="Genomic_DNA"/>
</dbReference>
<feature type="region of interest" description="Disordered" evidence="1">
    <location>
        <begin position="1"/>
        <end position="45"/>
    </location>
</feature>
<organism evidence="2 3">
    <name type="scientific">Punica granatum</name>
    <name type="common">Pomegranate</name>
    <dbReference type="NCBI Taxonomy" id="22663"/>
    <lineage>
        <taxon>Eukaryota</taxon>
        <taxon>Viridiplantae</taxon>
        <taxon>Streptophyta</taxon>
        <taxon>Embryophyta</taxon>
        <taxon>Tracheophyta</taxon>
        <taxon>Spermatophyta</taxon>
        <taxon>Magnoliopsida</taxon>
        <taxon>eudicotyledons</taxon>
        <taxon>Gunneridae</taxon>
        <taxon>Pentapetalae</taxon>
        <taxon>rosids</taxon>
        <taxon>malvids</taxon>
        <taxon>Myrtales</taxon>
        <taxon>Lythraceae</taxon>
        <taxon>Punica</taxon>
    </lineage>
</organism>
<feature type="compositionally biased region" description="Polar residues" evidence="1">
    <location>
        <begin position="22"/>
        <end position="34"/>
    </location>
</feature>
<accession>A0A2I0HWT6</accession>
<proteinExistence type="predicted"/>
<gene>
    <name evidence="2" type="ORF">CRG98_043884</name>
</gene>
<feature type="region of interest" description="Disordered" evidence="1">
    <location>
        <begin position="67"/>
        <end position="96"/>
    </location>
</feature>
<keyword evidence="3" id="KW-1185">Reference proteome</keyword>
<evidence type="ECO:0000313" key="3">
    <source>
        <dbReference type="Proteomes" id="UP000233551"/>
    </source>
</evidence>
<sequence>MNSTQSVANSQAGSDKSPGTPDPSQQVATNNQGLPSIEDDSESPLCKEILHATMPYKFTPPYITLYDGKIGSPPHSLALGKGSVRTSAMSPGPKDS</sequence>
<protein>
    <submittedName>
        <fullName evidence="2">Uncharacterized protein</fullName>
    </submittedName>
</protein>
<reference evidence="2 3" key="1">
    <citation type="submission" date="2017-11" db="EMBL/GenBank/DDBJ databases">
        <title>De-novo sequencing of pomegranate (Punica granatum L.) genome.</title>
        <authorList>
            <person name="Akparov Z."/>
            <person name="Amiraslanov A."/>
            <person name="Hajiyeva S."/>
            <person name="Abbasov M."/>
            <person name="Kaur K."/>
            <person name="Hamwieh A."/>
            <person name="Solovyev V."/>
            <person name="Salamov A."/>
            <person name="Braich B."/>
            <person name="Kosarev P."/>
            <person name="Mahmoud A."/>
            <person name="Hajiyev E."/>
            <person name="Babayeva S."/>
            <person name="Izzatullayeva V."/>
            <person name="Mammadov A."/>
            <person name="Mammadov A."/>
            <person name="Sharifova S."/>
            <person name="Ojaghi J."/>
            <person name="Eynullazada K."/>
            <person name="Bayramov B."/>
            <person name="Abdulazimova A."/>
            <person name="Shahmuradov I."/>
        </authorList>
    </citation>
    <scope>NUCLEOTIDE SEQUENCE [LARGE SCALE GENOMIC DNA]</scope>
    <source>
        <strain evidence="3">cv. AG2017</strain>
        <tissue evidence="2">Leaf</tissue>
    </source>
</reference>
<comment type="caution">
    <text evidence="2">The sequence shown here is derived from an EMBL/GenBank/DDBJ whole genome shotgun (WGS) entry which is preliminary data.</text>
</comment>
<evidence type="ECO:0000313" key="2">
    <source>
        <dbReference type="EMBL" id="PKI35726.1"/>
    </source>
</evidence>
<name>A0A2I0HWT6_PUNGR</name>
<evidence type="ECO:0000256" key="1">
    <source>
        <dbReference type="SAM" id="MobiDB-lite"/>
    </source>
</evidence>